<dbReference type="InterPro" id="IPR044492">
    <property type="entry name" value="P_typ_ATPase_HD_dom"/>
</dbReference>
<keyword evidence="5 7" id="KW-1133">Transmembrane helix</keyword>
<dbReference type="GO" id="GO:0005524">
    <property type="term" value="F:ATP binding"/>
    <property type="evidence" value="ECO:0007669"/>
    <property type="project" value="UniProtKB-UniRule"/>
</dbReference>
<keyword evidence="7" id="KW-1003">Cell membrane</keyword>
<organism evidence="9 10">
    <name type="scientific">Deinococcus peraridilitoris (strain DSM 19664 / LMG 22246 / CIP 109416 / KR-200)</name>
    <dbReference type="NCBI Taxonomy" id="937777"/>
    <lineage>
        <taxon>Bacteria</taxon>
        <taxon>Thermotogati</taxon>
        <taxon>Deinococcota</taxon>
        <taxon>Deinococci</taxon>
        <taxon>Deinococcales</taxon>
        <taxon>Deinococcaceae</taxon>
        <taxon>Deinococcus</taxon>
    </lineage>
</organism>
<dbReference type="GO" id="GO:0015086">
    <property type="term" value="F:cadmium ion transmembrane transporter activity"/>
    <property type="evidence" value="ECO:0007669"/>
    <property type="project" value="TreeGrafter"/>
</dbReference>
<dbReference type="AlphaFoldDB" id="L0A9D6"/>
<accession>L0A9D6</accession>
<dbReference type="Pfam" id="PF00122">
    <property type="entry name" value="E1-E2_ATPase"/>
    <property type="match status" value="1"/>
</dbReference>
<geneLocation type="plasmid" evidence="9 10">
    <name>pDEIPE02</name>
</geneLocation>
<reference evidence="10" key="1">
    <citation type="submission" date="2012-03" db="EMBL/GenBank/DDBJ databases">
        <title>Complete sequence of plasmid 2 of Deinococcus peraridilitoris DSM 19664.</title>
        <authorList>
            <person name="Lucas S."/>
            <person name="Copeland A."/>
            <person name="Lapidus A."/>
            <person name="Glavina del Rio T."/>
            <person name="Dalin E."/>
            <person name="Tice H."/>
            <person name="Bruce D."/>
            <person name="Goodwin L."/>
            <person name="Pitluck S."/>
            <person name="Peters L."/>
            <person name="Mikhailova N."/>
            <person name="Lu M."/>
            <person name="Kyrpides N."/>
            <person name="Mavromatis K."/>
            <person name="Ivanova N."/>
            <person name="Brettin T."/>
            <person name="Detter J.C."/>
            <person name="Han C."/>
            <person name="Larimer F."/>
            <person name="Land M."/>
            <person name="Hauser L."/>
            <person name="Markowitz V."/>
            <person name="Cheng J.-F."/>
            <person name="Hugenholtz P."/>
            <person name="Woyke T."/>
            <person name="Wu D."/>
            <person name="Pukall R."/>
            <person name="Steenblock K."/>
            <person name="Brambilla E."/>
            <person name="Klenk H.-P."/>
            <person name="Eisen J.A."/>
        </authorList>
    </citation>
    <scope>NUCLEOTIDE SEQUENCE [LARGE SCALE GENOMIC DNA]</scope>
    <source>
        <strain evidence="10">DSM 19664 / LMG 22246 / CIP 109416 / KR-200</strain>
        <plasmid evidence="10">Plasmid pDEIPE02</plasmid>
    </source>
</reference>
<evidence type="ECO:0000256" key="7">
    <source>
        <dbReference type="RuleBase" id="RU362081"/>
    </source>
</evidence>
<evidence type="ECO:0000256" key="1">
    <source>
        <dbReference type="ARBA" id="ARBA00004370"/>
    </source>
</evidence>
<dbReference type="PATRIC" id="fig|937777.3.peg.4443"/>
<gene>
    <name evidence="9" type="ordered locus">Deipe_4408</name>
</gene>
<keyword evidence="3 7" id="KW-0812">Transmembrane</keyword>
<dbReference type="GO" id="GO:0019829">
    <property type="term" value="F:ATPase-coupled monoatomic cation transmembrane transporter activity"/>
    <property type="evidence" value="ECO:0007669"/>
    <property type="project" value="InterPro"/>
</dbReference>
<sequence length="706" mass="77253">MRFKVEHSGPGRLRVSSNSPFGPAARKVLRERLLDLPGVTRVTVYKYGSGLVLEYSGSRAALLNALQRLEVLDLCQDSSDIGIAPEERELFDVFYEAALRRALTHTLLPPVVRAPITLIKSLAFIPPALRALRQRRLTVEVLDATAIVVSQLMGDFSTASSIIFLLNLGEDLQGWVETRSRERLEGSLSFLSHSAWVITESGGLKETAIEDVRVGDHVSVTSGRAIPLDGEVLRGRGMVNESTLTGEPLAVHKTVGDAVYASTVVENGELILRVTSLATENRISQIVRLMTGGEDFKSPRQRLNQTRADALVAYNFLGAAITYALTRSVTQALLFLLVDISCVLKISTPIVVMTAMRQMGDQQVLIKGGRFVEEFSQMDTFVFDKTGTLTTTRPLVMDLLIFGGFSRQEVIRYAACLEEHHYHPIGHAVVEQAERENIPHAEMHGELTYIVSHGIRSEIDSKRTVIGSRHFVIEDEGVPITAEQEAVIAEQAQRYNLLYFSIDQQLAGVFCIDTPLRPNARQVMDTLRAQGKHLVMLTGDQQARAGELAAELGIEEVHAEVFPEDKHLFVQQQQQLGRRVVMVGDGINDSAALHAADIAVVMAESADLAQQVADVVILSNDLGALTELGHISRSLEQRLTGLYTGIIGVNGGLLALALFNVLPGNLLALLHNASTIGFSLYGLGDLHVERPAFPNEGESLPASEMR</sequence>
<dbReference type="Gene3D" id="3.40.1110.10">
    <property type="entry name" value="Calcium-transporting ATPase, cytoplasmic domain N"/>
    <property type="match status" value="1"/>
</dbReference>
<evidence type="ECO:0000256" key="3">
    <source>
        <dbReference type="ARBA" id="ARBA00022692"/>
    </source>
</evidence>
<dbReference type="Pfam" id="PF00702">
    <property type="entry name" value="Hydrolase"/>
    <property type="match status" value="1"/>
</dbReference>
<dbReference type="Gene3D" id="2.70.150.10">
    <property type="entry name" value="Calcium-transporting ATPase, cytoplasmic transduction domain A"/>
    <property type="match status" value="1"/>
</dbReference>
<dbReference type="InterPro" id="IPR051014">
    <property type="entry name" value="Cation_Transport_ATPase_IB"/>
</dbReference>
<dbReference type="PROSITE" id="PS00154">
    <property type="entry name" value="ATPASE_E1_E2"/>
    <property type="match status" value="1"/>
</dbReference>
<evidence type="ECO:0000259" key="8">
    <source>
        <dbReference type="Pfam" id="PF00122"/>
    </source>
</evidence>
<dbReference type="Gene3D" id="3.40.50.1000">
    <property type="entry name" value="HAD superfamily/HAD-like"/>
    <property type="match status" value="1"/>
</dbReference>
<comment type="similarity">
    <text evidence="2 7">Belongs to the cation transport ATPase (P-type) (TC 3.A.3) family. Type IB subfamily.</text>
</comment>
<name>L0A9D6_DEIPD</name>
<dbReference type="OrthoDB" id="9813266at2"/>
<dbReference type="InterPro" id="IPR001757">
    <property type="entry name" value="P_typ_ATPase"/>
</dbReference>
<evidence type="ECO:0000256" key="6">
    <source>
        <dbReference type="ARBA" id="ARBA00023136"/>
    </source>
</evidence>
<dbReference type="GO" id="GO:0046872">
    <property type="term" value="F:metal ion binding"/>
    <property type="evidence" value="ECO:0007669"/>
    <property type="project" value="UniProtKB-KW"/>
</dbReference>
<keyword evidence="9" id="KW-0614">Plasmid</keyword>
<evidence type="ECO:0000256" key="2">
    <source>
        <dbReference type="ARBA" id="ARBA00006024"/>
    </source>
</evidence>
<evidence type="ECO:0000256" key="5">
    <source>
        <dbReference type="ARBA" id="ARBA00022989"/>
    </source>
</evidence>
<keyword evidence="10" id="KW-1185">Reference proteome</keyword>
<feature type="domain" description="P-type ATPase A" evidence="8">
    <location>
        <begin position="191"/>
        <end position="290"/>
    </location>
</feature>
<dbReference type="HOGENOM" id="CLU_001771_6_3_0"/>
<proteinExistence type="inferred from homology"/>
<dbReference type="EMBL" id="CP003384">
    <property type="protein sequence ID" value="AFZ69742.1"/>
    <property type="molecule type" value="Genomic_DNA"/>
</dbReference>
<keyword evidence="4" id="KW-1278">Translocase</keyword>
<keyword evidence="6 7" id="KW-0472">Membrane</keyword>
<dbReference type="GO" id="GO:0016887">
    <property type="term" value="F:ATP hydrolysis activity"/>
    <property type="evidence" value="ECO:0007669"/>
    <property type="project" value="InterPro"/>
</dbReference>
<dbReference type="PRINTS" id="PR00119">
    <property type="entry name" value="CATATPASE"/>
</dbReference>
<dbReference type="SFLD" id="SFLDG00002">
    <property type="entry name" value="C1.7:_P-type_atpase_like"/>
    <property type="match status" value="1"/>
</dbReference>
<protein>
    <submittedName>
        <fullName evidence="9">Cation transport ATPase</fullName>
    </submittedName>
</protein>
<dbReference type="RefSeq" id="WP_015231642.1">
    <property type="nucleotide sequence ID" value="NC_019790.1"/>
</dbReference>
<dbReference type="GO" id="GO:0005886">
    <property type="term" value="C:plasma membrane"/>
    <property type="evidence" value="ECO:0007669"/>
    <property type="project" value="UniProtKB-SubCell"/>
</dbReference>
<feature type="transmembrane region" description="Helical" evidence="7">
    <location>
        <begin position="642"/>
        <end position="662"/>
    </location>
</feature>
<evidence type="ECO:0000256" key="4">
    <source>
        <dbReference type="ARBA" id="ARBA00022967"/>
    </source>
</evidence>
<dbReference type="SUPFAM" id="SSF56784">
    <property type="entry name" value="HAD-like"/>
    <property type="match status" value="1"/>
</dbReference>
<keyword evidence="7" id="KW-0067">ATP-binding</keyword>
<comment type="caution">
    <text evidence="7">Lacks conserved residue(s) required for the propagation of feature annotation.</text>
</comment>
<dbReference type="InterPro" id="IPR027256">
    <property type="entry name" value="P-typ_ATPase_IB"/>
</dbReference>
<comment type="subcellular location">
    <subcellularLocation>
        <location evidence="7">Cell membrane</location>
    </subcellularLocation>
    <subcellularLocation>
        <location evidence="1">Membrane</location>
    </subcellularLocation>
</comment>
<keyword evidence="7" id="KW-0547">Nucleotide-binding</keyword>
<dbReference type="PANTHER" id="PTHR48085">
    <property type="entry name" value="CADMIUM/ZINC-TRANSPORTING ATPASE HMA2-RELATED"/>
    <property type="match status" value="1"/>
</dbReference>
<dbReference type="SFLD" id="SFLDS00003">
    <property type="entry name" value="Haloacid_Dehalogenase"/>
    <property type="match status" value="1"/>
</dbReference>
<dbReference type="InterPro" id="IPR018303">
    <property type="entry name" value="ATPase_P-typ_P_site"/>
</dbReference>
<dbReference type="SFLD" id="SFLDF00027">
    <property type="entry name" value="p-type_atpase"/>
    <property type="match status" value="1"/>
</dbReference>
<dbReference type="InterPro" id="IPR023299">
    <property type="entry name" value="ATPase_P-typ_cyto_dom_N"/>
</dbReference>
<keyword evidence="7" id="KW-0479">Metal-binding</keyword>
<evidence type="ECO:0000313" key="10">
    <source>
        <dbReference type="Proteomes" id="UP000010467"/>
    </source>
</evidence>
<dbReference type="PANTHER" id="PTHR48085:SF5">
    <property type="entry name" value="CADMIUM_ZINC-TRANSPORTING ATPASE HMA4-RELATED"/>
    <property type="match status" value="1"/>
</dbReference>
<dbReference type="NCBIfam" id="TIGR01525">
    <property type="entry name" value="ATPase-IB_hvy"/>
    <property type="match status" value="1"/>
</dbReference>
<dbReference type="InterPro" id="IPR059000">
    <property type="entry name" value="ATPase_P-type_domA"/>
</dbReference>
<dbReference type="Proteomes" id="UP000010467">
    <property type="component" value="Plasmid pDEIPE02"/>
</dbReference>
<dbReference type="InterPro" id="IPR008250">
    <property type="entry name" value="ATPase_P-typ_transduc_dom_A_sf"/>
</dbReference>
<dbReference type="NCBIfam" id="TIGR01494">
    <property type="entry name" value="ATPase_P-type"/>
    <property type="match status" value="1"/>
</dbReference>
<evidence type="ECO:0000313" key="9">
    <source>
        <dbReference type="EMBL" id="AFZ69742.1"/>
    </source>
</evidence>
<dbReference type="InterPro" id="IPR036412">
    <property type="entry name" value="HAD-like_sf"/>
</dbReference>
<dbReference type="SUPFAM" id="SSF81653">
    <property type="entry name" value="Calcium ATPase, transduction domain A"/>
    <property type="match status" value="1"/>
</dbReference>
<dbReference type="InterPro" id="IPR023214">
    <property type="entry name" value="HAD_sf"/>
</dbReference>
<dbReference type="PRINTS" id="PR00120">
    <property type="entry name" value="HATPASE"/>
</dbReference>
<dbReference type="KEGG" id="dpd:Deipe_4408"/>